<proteinExistence type="predicted"/>
<sequence>MYHSHVSAGEILVVGNKALKYEQLSTRQLRAIYMGNARHFDVQPLNYPKSHPLRTIFNLRVIGYTEQRIQTFWAQMMFTGKGYPPDTLKSESAAAAFLMNSTNAVAFIDSSSVGKVEECCKILHRFHYDAPK</sequence>
<comment type="caution">
    <text evidence="1">The sequence shown here is derived from an EMBL/GenBank/DDBJ whole genome shotgun (WGS) entry which is preliminary data.</text>
</comment>
<protein>
    <submittedName>
        <fullName evidence="1">Uncharacterized protein</fullName>
    </submittedName>
</protein>
<dbReference type="RefSeq" id="WP_263711539.1">
    <property type="nucleotide sequence ID" value="NZ_JAOWKX010000003.1"/>
</dbReference>
<keyword evidence="2" id="KW-1185">Reference proteome</keyword>
<reference evidence="1 2" key="1">
    <citation type="submission" date="2022-10" db="EMBL/GenBank/DDBJ databases">
        <title>Aestuariibacter sp. AA17 isolated from Montipora capitata coral fragment.</title>
        <authorList>
            <person name="Emsley S.A."/>
            <person name="Pfannmuller K.M."/>
            <person name="Loughran R.M."/>
            <person name="Shlafstein M."/>
            <person name="Papke E."/>
            <person name="Saw J.H."/>
            <person name="Ushijima B."/>
            <person name="Videau P."/>
        </authorList>
    </citation>
    <scope>NUCLEOTIDE SEQUENCE [LARGE SCALE GENOMIC DNA]</scope>
    <source>
        <strain evidence="1 2">AA17</strain>
    </source>
</reference>
<organism evidence="1 2">
    <name type="scientific">Fluctibacter corallii</name>
    <dbReference type="NCBI Taxonomy" id="2984329"/>
    <lineage>
        <taxon>Bacteria</taxon>
        <taxon>Pseudomonadati</taxon>
        <taxon>Pseudomonadota</taxon>
        <taxon>Gammaproteobacteria</taxon>
        <taxon>Alteromonadales</taxon>
        <taxon>Alteromonadaceae</taxon>
        <taxon>Fluctibacter</taxon>
    </lineage>
</organism>
<gene>
    <name evidence="1" type="ORF">OE749_06350</name>
</gene>
<dbReference type="Proteomes" id="UP001652504">
    <property type="component" value="Unassembled WGS sequence"/>
</dbReference>
<accession>A0ABT3A7L8</accession>
<name>A0ABT3A7L8_9ALTE</name>
<dbReference type="EMBL" id="JAOWKX010000003">
    <property type="protein sequence ID" value="MCV2884311.1"/>
    <property type="molecule type" value="Genomic_DNA"/>
</dbReference>
<evidence type="ECO:0000313" key="1">
    <source>
        <dbReference type="EMBL" id="MCV2884311.1"/>
    </source>
</evidence>
<evidence type="ECO:0000313" key="2">
    <source>
        <dbReference type="Proteomes" id="UP001652504"/>
    </source>
</evidence>
<dbReference type="SUPFAM" id="SSF53850">
    <property type="entry name" value="Periplasmic binding protein-like II"/>
    <property type="match status" value="1"/>
</dbReference>